<evidence type="ECO:0000313" key="2">
    <source>
        <dbReference type="EMBL" id="MBA5730052.1"/>
    </source>
</evidence>
<dbReference type="AlphaFoldDB" id="A0A839A7T6"/>
<proteinExistence type="predicted"/>
<feature type="non-terminal residue" evidence="2">
    <location>
        <position position="1"/>
    </location>
</feature>
<dbReference type="EMBL" id="JACAOA010000035">
    <property type="protein sequence ID" value="MBA5730052.1"/>
    <property type="molecule type" value="Genomic_DNA"/>
</dbReference>
<evidence type="ECO:0000313" key="3">
    <source>
        <dbReference type="Proteomes" id="UP000571018"/>
    </source>
</evidence>
<accession>A0A839A7T6</accession>
<protein>
    <submittedName>
        <fullName evidence="2">Transposase</fullName>
    </submittedName>
</protein>
<organism evidence="2 3">
    <name type="scientific">Ruoffia halotolerans</name>
    <dbReference type="NCBI Taxonomy" id="2748684"/>
    <lineage>
        <taxon>Bacteria</taxon>
        <taxon>Bacillati</taxon>
        <taxon>Bacillota</taxon>
        <taxon>Bacilli</taxon>
        <taxon>Lactobacillales</taxon>
        <taxon>Aerococcaceae</taxon>
        <taxon>Ruoffia</taxon>
    </lineage>
</organism>
<feature type="domain" description="Transposase IS204/IS1001/IS1096/IS1165 DDE" evidence="1">
    <location>
        <begin position="25"/>
        <end position="80"/>
    </location>
</feature>
<name>A0A839A7T6_9LACT</name>
<sequence length="105" mass="12254">AIRYRRFQAFENTLIESKKYVFPHKVRTAFRTLNSYALDIENSLTYTLSNGVVEGTVNKIKMIKRSGYGYRNYGHLRCRILISTQLQQLNAEPVRPLYFCDEAAL</sequence>
<dbReference type="Pfam" id="PF01610">
    <property type="entry name" value="DDE_Tnp_ISL3"/>
    <property type="match status" value="1"/>
</dbReference>
<dbReference type="RefSeq" id="WP_218931711.1">
    <property type="nucleotide sequence ID" value="NZ_JACAOA010000035.1"/>
</dbReference>
<evidence type="ECO:0000259" key="1">
    <source>
        <dbReference type="Pfam" id="PF01610"/>
    </source>
</evidence>
<dbReference type="InterPro" id="IPR002560">
    <property type="entry name" value="Transposase_DDE"/>
</dbReference>
<dbReference type="Proteomes" id="UP000571018">
    <property type="component" value="Unassembled WGS sequence"/>
</dbReference>
<keyword evidence="3" id="KW-1185">Reference proteome</keyword>
<gene>
    <name evidence="2" type="ORF">HW423_09685</name>
</gene>
<reference evidence="2 3" key="1">
    <citation type="submission" date="2020-06" db="EMBL/GenBank/DDBJ databases">
        <title>Reclassification of Facklamia ignava, Facklamia soureckii and Facklami tabacinasalis as Falseniella iganva gen. nov., comb. nov., Hutsoniella ignava gen. nov., comb. nov., and Ruoffia tabacinasalis gen. nov., comb. nov and description of Ruoffia haltotolerans sp. nov., isolated from hypersaline Inland Sea of Qatar.</title>
        <authorList>
            <person name="Fotedar R."/>
            <person name="Sankaranarayanan K."/>
            <person name="Lawson P."/>
            <person name="Caldwell M."/>
            <person name="Zeyara A."/>
            <person name="Al Malki A."/>
            <person name="Ali M."/>
        </authorList>
    </citation>
    <scope>NUCLEOTIDE SEQUENCE [LARGE SCALE GENOMIC DNA]</scope>
    <source>
        <strain evidence="2 3">INB8</strain>
    </source>
</reference>
<comment type="caution">
    <text evidence="2">The sequence shown here is derived from an EMBL/GenBank/DDBJ whole genome shotgun (WGS) entry which is preliminary data.</text>
</comment>